<dbReference type="Gene3D" id="3.20.90.10">
    <property type="entry name" value="Tubby Protein, Chain A"/>
    <property type="match status" value="1"/>
</dbReference>
<feature type="compositionally biased region" description="Polar residues" evidence="3">
    <location>
        <begin position="225"/>
        <end position="238"/>
    </location>
</feature>
<dbReference type="SUPFAM" id="SSF54518">
    <property type="entry name" value="Tubby C-terminal domain-like"/>
    <property type="match status" value="1"/>
</dbReference>
<sequence>MLMDSSFSSSPSSENASRSSILRQQREAALRRRQSLVPPRRDSHGGDGGRPASRRMSLGAINAIADVMAWEEAKTKERIEARIRKDEDRRVGEAMKRPEVEAQDFEEFKQEKSDLKLQLSLEAKGRAEAEYKLEEDARKQAEANAAVQRREKERFADLERRLAEAERAKSEAEQLAERALMLERRHYTERQISTSVPGSDGSGNCSDINIGQSTMHPNSSDRNRNSVGVSSSQMNVQVRTRVEQQDSRTSRYSDVACDIVPPERTGINSGYERYLATFHQPNKVNDDSTAEDMTVLSESIDGLHIHVPTDAMADGSMLQTASTSKTSVPSSSNRKGCDSERLLRSQEFVKAQQPATTSDDDASQKKGSNTLTSKTSSLPQISSIESINLDDPKVMRCFLMKPCPKGEGMVQCCVRRNKGLFPEYRMYLNRSNSKTETFLLTSKKRVGNKSSNYLISMSRNDHDKNSDGILGKLRSNFLGTEYNLYDHGKNPDYDDAFCEENNDGEIRIELGAILYANSTSLGSKGPRKMNMCINKVDDEGHSLKVWQPKAKDDERMMTCLKKQTGSIDKLGLLRK</sequence>
<keyword evidence="6" id="KW-1185">Reference proteome</keyword>
<protein>
    <recommendedName>
        <fullName evidence="4">Tubby C-terminal domain-containing protein</fullName>
    </recommendedName>
</protein>
<dbReference type="PANTHER" id="PTHR16517:SF7">
    <property type="entry name" value="PROTEIN KING TUBBY"/>
    <property type="match status" value="1"/>
</dbReference>
<evidence type="ECO:0000259" key="4">
    <source>
        <dbReference type="Pfam" id="PF01167"/>
    </source>
</evidence>
<dbReference type="InterPro" id="IPR025659">
    <property type="entry name" value="Tubby-like_C"/>
</dbReference>
<dbReference type="Pfam" id="PF01167">
    <property type="entry name" value="Tub"/>
    <property type="match status" value="1"/>
</dbReference>
<feature type="region of interest" description="Disordered" evidence="3">
    <location>
        <begin position="317"/>
        <end position="377"/>
    </location>
</feature>
<dbReference type="Proteomes" id="UP001530293">
    <property type="component" value="Unassembled WGS sequence"/>
</dbReference>
<feature type="compositionally biased region" description="Basic and acidic residues" evidence="3">
    <location>
        <begin position="240"/>
        <end position="249"/>
    </location>
</feature>
<feature type="region of interest" description="Disordered" evidence="3">
    <location>
        <begin position="193"/>
        <end position="249"/>
    </location>
</feature>
<feature type="compositionally biased region" description="Low complexity" evidence="3">
    <location>
        <begin position="320"/>
        <end position="332"/>
    </location>
</feature>
<evidence type="ECO:0000256" key="3">
    <source>
        <dbReference type="SAM" id="MobiDB-lite"/>
    </source>
</evidence>
<dbReference type="PANTHER" id="PTHR16517">
    <property type="entry name" value="TUBBY-RELATED"/>
    <property type="match status" value="1"/>
</dbReference>
<keyword evidence="2" id="KW-0175">Coiled coil</keyword>
<feature type="compositionally biased region" description="Basic and acidic residues" evidence="3">
    <location>
        <begin position="335"/>
        <end position="344"/>
    </location>
</feature>
<feature type="compositionally biased region" description="Low complexity" evidence="3">
    <location>
        <begin position="1"/>
        <end position="23"/>
    </location>
</feature>
<accession>A0ABD3MIS3</accession>
<name>A0ABD3MIS3_9STRA</name>
<evidence type="ECO:0000313" key="6">
    <source>
        <dbReference type="Proteomes" id="UP001530293"/>
    </source>
</evidence>
<feature type="coiled-coil region" evidence="2">
    <location>
        <begin position="124"/>
        <end position="185"/>
    </location>
</feature>
<organism evidence="5 6">
    <name type="scientific">Discostella pseudostelligera</name>
    <dbReference type="NCBI Taxonomy" id="259834"/>
    <lineage>
        <taxon>Eukaryota</taxon>
        <taxon>Sar</taxon>
        <taxon>Stramenopiles</taxon>
        <taxon>Ochrophyta</taxon>
        <taxon>Bacillariophyta</taxon>
        <taxon>Coscinodiscophyceae</taxon>
        <taxon>Thalassiosirophycidae</taxon>
        <taxon>Stephanodiscales</taxon>
        <taxon>Stephanodiscaceae</taxon>
        <taxon>Discostella</taxon>
    </lineage>
</organism>
<feature type="domain" description="Tubby C-terminal" evidence="4">
    <location>
        <begin position="399"/>
        <end position="563"/>
    </location>
</feature>
<dbReference type="InterPro" id="IPR000007">
    <property type="entry name" value="Tubby_C"/>
</dbReference>
<evidence type="ECO:0000256" key="2">
    <source>
        <dbReference type="SAM" id="Coils"/>
    </source>
</evidence>
<dbReference type="EMBL" id="JALLBG020000186">
    <property type="protein sequence ID" value="KAL3760440.1"/>
    <property type="molecule type" value="Genomic_DNA"/>
</dbReference>
<proteinExistence type="inferred from homology"/>
<feature type="compositionally biased region" description="Polar residues" evidence="3">
    <location>
        <begin position="365"/>
        <end position="377"/>
    </location>
</feature>
<comment type="caution">
    <text evidence="5">The sequence shown here is derived from an EMBL/GenBank/DDBJ whole genome shotgun (WGS) entry which is preliminary data.</text>
</comment>
<gene>
    <name evidence="5" type="ORF">ACHAWU_005975</name>
</gene>
<dbReference type="AlphaFoldDB" id="A0ABD3MIS3"/>
<reference evidence="5 6" key="1">
    <citation type="submission" date="2024-10" db="EMBL/GenBank/DDBJ databases">
        <title>Updated reference genomes for cyclostephanoid diatoms.</title>
        <authorList>
            <person name="Roberts W.R."/>
            <person name="Alverson A.J."/>
        </authorList>
    </citation>
    <scope>NUCLEOTIDE SEQUENCE [LARGE SCALE GENOMIC DNA]</scope>
    <source>
        <strain evidence="5 6">AJA232-27</strain>
    </source>
</reference>
<dbReference type="PRINTS" id="PR01573">
    <property type="entry name" value="SUPERTUBBY"/>
</dbReference>
<feature type="region of interest" description="Disordered" evidence="3">
    <location>
        <begin position="1"/>
        <end position="57"/>
    </location>
</feature>
<evidence type="ECO:0000313" key="5">
    <source>
        <dbReference type="EMBL" id="KAL3760440.1"/>
    </source>
</evidence>
<feature type="compositionally biased region" description="Polar residues" evidence="3">
    <location>
        <begin position="193"/>
        <end position="218"/>
    </location>
</feature>
<comment type="similarity">
    <text evidence="1">Belongs to the TUB family.</text>
</comment>
<evidence type="ECO:0000256" key="1">
    <source>
        <dbReference type="ARBA" id="ARBA00007129"/>
    </source>
</evidence>